<dbReference type="EMBL" id="CP017174">
    <property type="protein sequence ID" value="QDE70716.1"/>
    <property type="molecule type" value="Genomic_DNA"/>
</dbReference>
<sequence length="107" mass="11531">MTLRARRDVWHSKGEDTMKKAMTLFASVSLGFLVSACGGPEMEDADGSTLTTAEQAICEGHIPGAVCTFKCTSTSNWTYLHGVTYGNCQSEANRVCGRTAYGACWSH</sequence>
<reference evidence="1 2" key="1">
    <citation type="journal article" date="2019" name="Science">
        <title>Social genes are selection hotspots in kin groups of a soil microbe.</title>
        <authorList>
            <person name="Wielgoss S."/>
            <person name="Wolfensberger R."/>
            <person name="Sun L."/>
            <person name="Fiegna F."/>
            <person name="Velicer G.J."/>
        </authorList>
    </citation>
    <scope>NUCLEOTIDE SEQUENCE [LARGE SCALE GENOMIC DNA]</scope>
    <source>
        <strain evidence="1 2">MC3.5.9c15</strain>
    </source>
</reference>
<organism evidence="1 2">
    <name type="scientific">Myxococcus xanthus</name>
    <dbReference type="NCBI Taxonomy" id="34"/>
    <lineage>
        <taxon>Bacteria</taxon>
        <taxon>Pseudomonadati</taxon>
        <taxon>Myxococcota</taxon>
        <taxon>Myxococcia</taxon>
        <taxon>Myxococcales</taxon>
        <taxon>Cystobacterineae</taxon>
        <taxon>Myxococcaceae</taxon>
        <taxon>Myxococcus</taxon>
    </lineage>
</organism>
<evidence type="ECO:0000313" key="2">
    <source>
        <dbReference type="Proteomes" id="UP000320179"/>
    </source>
</evidence>
<gene>
    <name evidence="1" type="ORF">BHS09_29170</name>
</gene>
<evidence type="ECO:0000313" key="1">
    <source>
        <dbReference type="EMBL" id="QDE70716.1"/>
    </source>
</evidence>
<protein>
    <submittedName>
        <fullName evidence="1">Uncharacterized protein</fullName>
    </submittedName>
</protein>
<accession>A0AAE6KUZ4</accession>
<dbReference type="Proteomes" id="UP000320179">
    <property type="component" value="Chromosome"/>
</dbReference>
<proteinExistence type="predicted"/>
<dbReference type="AlphaFoldDB" id="A0AAE6KUZ4"/>
<name>A0AAE6KUZ4_MYXXA</name>